<dbReference type="InterPro" id="IPR005177">
    <property type="entry name" value="Kinase-pyrophosphorylase"/>
</dbReference>
<dbReference type="HAMAP" id="MF_01062">
    <property type="entry name" value="PSRP"/>
    <property type="match status" value="1"/>
</dbReference>
<evidence type="ECO:0000256" key="2">
    <source>
        <dbReference type="ARBA" id="ARBA00022679"/>
    </source>
</evidence>
<keyword evidence="3 5" id="KW-0547">Nucleotide-binding</keyword>
<evidence type="ECO:0000256" key="4">
    <source>
        <dbReference type="ARBA" id="ARBA00022777"/>
    </source>
</evidence>
<dbReference type="InterPro" id="IPR026530">
    <property type="entry name" value="PSRP"/>
</dbReference>
<comment type="catalytic activity">
    <reaction evidence="5">
        <text>[pyruvate, water dikinase]-phosphate + phosphate + H(+) = [pyruvate, water dikinase] + diphosphate</text>
        <dbReference type="Rhea" id="RHEA:48580"/>
        <dbReference type="Rhea" id="RHEA-COMP:11425"/>
        <dbReference type="Rhea" id="RHEA-COMP:11426"/>
        <dbReference type="ChEBI" id="CHEBI:15378"/>
        <dbReference type="ChEBI" id="CHEBI:33019"/>
        <dbReference type="ChEBI" id="CHEBI:43176"/>
        <dbReference type="ChEBI" id="CHEBI:43474"/>
        <dbReference type="ChEBI" id="CHEBI:68546"/>
        <dbReference type="EC" id="2.7.4.28"/>
    </reaction>
</comment>
<comment type="similarity">
    <text evidence="5">Belongs to the pyruvate, phosphate/water dikinase regulatory protein family. PSRP subfamily.</text>
</comment>
<keyword evidence="7" id="KW-1185">Reference proteome</keyword>
<keyword evidence="2 5" id="KW-0808">Transferase</keyword>
<organism evidence="6 7">
    <name type="scientific">Methylogaea oryzae</name>
    <dbReference type="NCBI Taxonomy" id="1295382"/>
    <lineage>
        <taxon>Bacteria</taxon>
        <taxon>Pseudomonadati</taxon>
        <taxon>Pseudomonadota</taxon>
        <taxon>Gammaproteobacteria</taxon>
        <taxon>Methylococcales</taxon>
        <taxon>Methylococcaceae</taxon>
        <taxon>Methylogaea</taxon>
    </lineage>
</organism>
<dbReference type="GO" id="GO:0004674">
    <property type="term" value="F:protein serine/threonine kinase activity"/>
    <property type="evidence" value="ECO:0007669"/>
    <property type="project" value="UniProtKB-UniRule"/>
</dbReference>
<comment type="catalytic activity">
    <reaction evidence="5">
        <text>[pyruvate, water dikinase] + ADP = [pyruvate, water dikinase]-phosphate + AMP + H(+)</text>
        <dbReference type="Rhea" id="RHEA:46020"/>
        <dbReference type="Rhea" id="RHEA-COMP:11425"/>
        <dbReference type="Rhea" id="RHEA-COMP:11426"/>
        <dbReference type="ChEBI" id="CHEBI:15378"/>
        <dbReference type="ChEBI" id="CHEBI:43176"/>
        <dbReference type="ChEBI" id="CHEBI:68546"/>
        <dbReference type="ChEBI" id="CHEBI:456215"/>
        <dbReference type="ChEBI" id="CHEBI:456216"/>
        <dbReference type="EC" id="2.7.11.33"/>
    </reaction>
</comment>
<protein>
    <recommendedName>
        <fullName evidence="5">Putative phosphoenolpyruvate synthase regulatory protein</fullName>
        <shortName evidence="5">PEP synthase regulatory protein</shortName>
        <shortName evidence="5">PSRP</shortName>
        <ecNumber evidence="5">2.7.11.33</ecNumber>
        <ecNumber evidence="5">2.7.4.28</ecNumber>
    </recommendedName>
    <alternativeName>
        <fullName evidence="5">Pyruvate, water dikinase regulatory protein</fullName>
    </alternativeName>
</protein>
<dbReference type="KEGG" id="moz:MoryE10_12030"/>
<dbReference type="GO" id="GO:0043531">
    <property type="term" value="F:ADP binding"/>
    <property type="evidence" value="ECO:0007669"/>
    <property type="project" value="UniProtKB-UniRule"/>
</dbReference>
<dbReference type="EMBL" id="AP019782">
    <property type="protein sequence ID" value="BBL70597.1"/>
    <property type="molecule type" value="Genomic_DNA"/>
</dbReference>
<dbReference type="EC" id="2.7.11.33" evidence="5"/>
<proteinExistence type="inferred from homology"/>
<name>A0A8D4VN77_9GAMM</name>
<evidence type="ECO:0000256" key="3">
    <source>
        <dbReference type="ARBA" id="ARBA00022741"/>
    </source>
</evidence>
<reference evidence="6" key="1">
    <citation type="submission" date="2019-06" db="EMBL/GenBank/DDBJ databases">
        <title>Complete genome sequence of Methylogaea oryzae strain JCM16910.</title>
        <authorList>
            <person name="Asakawa S."/>
        </authorList>
    </citation>
    <scope>NUCLEOTIDE SEQUENCE</scope>
    <source>
        <strain evidence="6">E10</strain>
    </source>
</reference>
<accession>A0A8D4VN77</accession>
<keyword evidence="1 5" id="KW-0723">Serine/threonine-protein kinase</keyword>
<dbReference type="NCBIfam" id="NF003742">
    <property type="entry name" value="PRK05339.1"/>
    <property type="match status" value="1"/>
</dbReference>
<dbReference type="GO" id="GO:0016776">
    <property type="term" value="F:phosphotransferase activity, phosphate group as acceptor"/>
    <property type="evidence" value="ECO:0007669"/>
    <property type="project" value="UniProtKB-UniRule"/>
</dbReference>
<dbReference type="PANTHER" id="PTHR31756">
    <property type="entry name" value="PYRUVATE, PHOSPHATE DIKINASE REGULATORY PROTEIN 1, CHLOROPLASTIC"/>
    <property type="match status" value="1"/>
</dbReference>
<dbReference type="GO" id="GO:0005524">
    <property type="term" value="F:ATP binding"/>
    <property type="evidence" value="ECO:0007669"/>
    <property type="project" value="InterPro"/>
</dbReference>
<dbReference type="Pfam" id="PF03618">
    <property type="entry name" value="Kinase-PPPase"/>
    <property type="match status" value="1"/>
</dbReference>
<evidence type="ECO:0000313" key="7">
    <source>
        <dbReference type="Proteomes" id="UP000824988"/>
    </source>
</evidence>
<evidence type="ECO:0000313" key="6">
    <source>
        <dbReference type="EMBL" id="BBL70597.1"/>
    </source>
</evidence>
<dbReference type="AlphaFoldDB" id="A0A8D4VN77"/>
<feature type="binding site" evidence="5">
    <location>
        <begin position="154"/>
        <end position="161"/>
    </location>
    <ligand>
        <name>ADP</name>
        <dbReference type="ChEBI" id="CHEBI:456216"/>
    </ligand>
</feature>
<dbReference type="Proteomes" id="UP000824988">
    <property type="component" value="Chromosome"/>
</dbReference>
<evidence type="ECO:0000256" key="5">
    <source>
        <dbReference type="HAMAP-Rule" id="MF_01062"/>
    </source>
</evidence>
<dbReference type="PANTHER" id="PTHR31756:SF3">
    <property type="entry name" value="PYRUVATE, PHOSPHATE DIKINASE REGULATORY PROTEIN 1, CHLOROPLASTIC"/>
    <property type="match status" value="1"/>
</dbReference>
<keyword evidence="4 5" id="KW-0418">Kinase</keyword>
<evidence type="ECO:0000256" key="1">
    <source>
        <dbReference type="ARBA" id="ARBA00022527"/>
    </source>
</evidence>
<comment type="function">
    <text evidence="5">Bifunctional serine/threonine kinase and phosphorylase involved in the regulation of the phosphoenolpyruvate synthase (PEPS) by catalyzing its phosphorylation/dephosphorylation.</text>
</comment>
<sequence>MQPKRTLFLVSDHTGITVQTIAKTLLSQFEGVAFDRVQLPFVDTPEKVQAVRERIDTEAVRSEVRPIVLSSLTDSVLRERLKPCRGLVLDVFEAFIGALEQEFAKPASKAVGRAHGLVDKEAGRRRIQALKFALQTDDGVKYDDYPNADIILLGVSRSGKTPACLYLAMQFGLRAANYPLTEEDLEWGELPKALASYRDKLCGLLVDSRQLAKIREERQPGSGYASLAQCQKELRAALDIYRSANIPYLDTSNMSVEEIATRVMRLMQGGYKTSA</sequence>
<gene>
    <name evidence="6" type="ORF">MoryE10_12030</name>
</gene>
<dbReference type="EC" id="2.7.4.28" evidence="5"/>
<dbReference type="RefSeq" id="WP_221048531.1">
    <property type="nucleotide sequence ID" value="NZ_AP019782.1"/>
</dbReference>